<dbReference type="PANTHER" id="PTHR46641:SF2">
    <property type="entry name" value="FMRFAMIDE RECEPTOR"/>
    <property type="match status" value="1"/>
</dbReference>
<feature type="domain" description="G-protein coupled receptors family 1 profile" evidence="6">
    <location>
        <begin position="1"/>
        <end position="70"/>
    </location>
</feature>
<keyword evidence="3 5" id="KW-1133">Transmembrane helix</keyword>
<organism evidence="7 8">
    <name type="scientific">Adineta steineri</name>
    <dbReference type="NCBI Taxonomy" id="433720"/>
    <lineage>
        <taxon>Eukaryota</taxon>
        <taxon>Metazoa</taxon>
        <taxon>Spiralia</taxon>
        <taxon>Gnathifera</taxon>
        <taxon>Rotifera</taxon>
        <taxon>Eurotatoria</taxon>
        <taxon>Bdelloidea</taxon>
        <taxon>Adinetida</taxon>
        <taxon>Adinetidae</taxon>
        <taxon>Adineta</taxon>
    </lineage>
</organism>
<feature type="transmembrane region" description="Helical" evidence="5">
    <location>
        <begin position="12"/>
        <end position="37"/>
    </location>
</feature>
<reference evidence="7" key="1">
    <citation type="submission" date="2021-02" db="EMBL/GenBank/DDBJ databases">
        <authorList>
            <person name="Nowell W R."/>
        </authorList>
    </citation>
    <scope>NUCLEOTIDE SEQUENCE</scope>
</reference>
<evidence type="ECO:0000256" key="1">
    <source>
        <dbReference type="ARBA" id="ARBA00004370"/>
    </source>
</evidence>
<evidence type="ECO:0000256" key="5">
    <source>
        <dbReference type="SAM" id="Phobius"/>
    </source>
</evidence>
<evidence type="ECO:0000313" key="7">
    <source>
        <dbReference type="EMBL" id="CAF4106545.1"/>
    </source>
</evidence>
<dbReference type="AlphaFoldDB" id="A0A819VC00"/>
<dbReference type="EMBL" id="CAJOAZ010005610">
    <property type="protein sequence ID" value="CAF4106545.1"/>
    <property type="molecule type" value="Genomic_DNA"/>
</dbReference>
<dbReference type="GO" id="GO:0016020">
    <property type="term" value="C:membrane"/>
    <property type="evidence" value="ECO:0007669"/>
    <property type="project" value="UniProtKB-SubCell"/>
</dbReference>
<feature type="transmembrane region" description="Helical" evidence="5">
    <location>
        <begin position="57"/>
        <end position="77"/>
    </location>
</feature>
<dbReference type="InterPro" id="IPR017452">
    <property type="entry name" value="GPCR_Rhodpsn_7TM"/>
</dbReference>
<comment type="subcellular location">
    <subcellularLocation>
        <location evidence="1">Membrane</location>
    </subcellularLocation>
</comment>
<keyword evidence="2 5" id="KW-0812">Transmembrane</keyword>
<comment type="caution">
    <text evidence="7">The sequence shown here is derived from an EMBL/GenBank/DDBJ whole genome shotgun (WGS) entry which is preliminary data.</text>
</comment>
<evidence type="ECO:0000313" key="8">
    <source>
        <dbReference type="Proteomes" id="UP000663844"/>
    </source>
</evidence>
<gene>
    <name evidence="7" type="ORF">OXD698_LOCUS35707</name>
</gene>
<dbReference type="PANTHER" id="PTHR46641">
    <property type="entry name" value="FMRFAMIDE RECEPTOR-RELATED"/>
    <property type="match status" value="1"/>
</dbReference>
<protein>
    <recommendedName>
        <fullName evidence="6">G-protein coupled receptors family 1 profile domain-containing protein</fullName>
    </recommendedName>
</protein>
<accession>A0A819VC00</accession>
<evidence type="ECO:0000256" key="2">
    <source>
        <dbReference type="ARBA" id="ARBA00022692"/>
    </source>
</evidence>
<proteinExistence type="predicted"/>
<sequence length="136" mass="15908">MKSSTGTAFYRLTISLIIIIGCFICCYFPHALLSLILNMGYIDETYNKRAIREITDFFVTLNSATNFAVYFSVSYTFRRAVLRLVSKGSSISSMHWSIRMIWKEQIWKYKMKCECHERRNSLDKDDPLLNFLTALC</sequence>
<dbReference type="Gene3D" id="1.20.1070.10">
    <property type="entry name" value="Rhodopsin 7-helix transmembrane proteins"/>
    <property type="match status" value="1"/>
</dbReference>
<evidence type="ECO:0000256" key="4">
    <source>
        <dbReference type="ARBA" id="ARBA00023136"/>
    </source>
</evidence>
<name>A0A819VC00_9BILA</name>
<dbReference type="PROSITE" id="PS50262">
    <property type="entry name" value="G_PROTEIN_RECEP_F1_2"/>
    <property type="match status" value="1"/>
</dbReference>
<dbReference type="SUPFAM" id="SSF81321">
    <property type="entry name" value="Family A G protein-coupled receptor-like"/>
    <property type="match status" value="1"/>
</dbReference>
<dbReference type="Proteomes" id="UP000663844">
    <property type="component" value="Unassembled WGS sequence"/>
</dbReference>
<evidence type="ECO:0000256" key="3">
    <source>
        <dbReference type="ARBA" id="ARBA00022989"/>
    </source>
</evidence>
<keyword evidence="4 5" id="KW-0472">Membrane</keyword>
<evidence type="ECO:0000259" key="6">
    <source>
        <dbReference type="PROSITE" id="PS50262"/>
    </source>
</evidence>
<dbReference type="InterPro" id="IPR052954">
    <property type="entry name" value="GPCR-Ligand_Int"/>
</dbReference>
<dbReference type="PROSITE" id="PS51257">
    <property type="entry name" value="PROKAR_LIPOPROTEIN"/>
    <property type="match status" value="1"/>
</dbReference>